<organism evidence="1">
    <name type="scientific">Escherichia coli</name>
    <dbReference type="NCBI Taxonomy" id="562"/>
    <lineage>
        <taxon>Bacteria</taxon>
        <taxon>Pseudomonadati</taxon>
        <taxon>Pseudomonadota</taxon>
        <taxon>Gammaproteobacteria</taxon>
        <taxon>Enterobacterales</taxon>
        <taxon>Enterobacteriaceae</taxon>
        <taxon>Escherichia</taxon>
    </lineage>
</organism>
<accession>A0A6G2B544</accession>
<evidence type="ECO:0000313" key="1">
    <source>
        <dbReference type="EMBL" id="MSL62549.1"/>
    </source>
</evidence>
<sequence length="153" mass="17276">MFDSKPYPVQVAVAQANRYTSQERADEINSRQFSALDVLVKADLLTVKDTLVDDVIGFTKTGKKVPGREYALTDEGKKYLKSPERPDFCVGHYKVDEIVDFTEPGDAMGMKITQVNYTFSPTSIAEWAKRDDVRTAFLGLESDLKEKQTKRIT</sequence>
<gene>
    <name evidence="1" type="ORF">GKF33_25435</name>
</gene>
<comment type="caution">
    <text evidence="1">The sequence shown here is derived from an EMBL/GenBank/DDBJ whole genome shotgun (WGS) entry which is preliminary data.</text>
</comment>
<feature type="non-terminal residue" evidence="1">
    <location>
        <position position="153"/>
    </location>
</feature>
<protein>
    <submittedName>
        <fullName evidence="1">Uncharacterized protein</fullName>
    </submittedName>
</protein>
<reference evidence="1" key="1">
    <citation type="journal article" date="2019" name="Nat. Med.">
        <title>A library of human gut bacterial isolates paired with longitudinal multiomics data enables mechanistic microbiome research.</title>
        <authorList>
            <person name="Poyet M."/>
            <person name="Groussin M."/>
            <person name="Gibbons S.M."/>
            <person name="Avila-Pacheco J."/>
            <person name="Jiang X."/>
            <person name="Kearney S.M."/>
            <person name="Perrotta A.R."/>
            <person name="Berdy B."/>
            <person name="Zhao S."/>
            <person name="Lieberman T.D."/>
            <person name="Swanson P.K."/>
            <person name="Smith M."/>
            <person name="Roesemann S."/>
            <person name="Alexander J.E."/>
            <person name="Rich S.A."/>
            <person name="Livny J."/>
            <person name="Vlamakis H."/>
            <person name="Clish C."/>
            <person name="Bullock K."/>
            <person name="Deik A."/>
            <person name="Scott J."/>
            <person name="Pierce K.A."/>
            <person name="Xavier R.J."/>
            <person name="Alm E.J."/>
        </authorList>
    </citation>
    <scope>NUCLEOTIDE SEQUENCE</scope>
    <source>
        <strain evidence="1">BIOML-A371</strain>
    </source>
</reference>
<name>A0A6G2B544_ECOLX</name>
<dbReference type="AlphaFoldDB" id="A0A6G2B544"/>
<proteinExistence type="predicted"/>
<dbReference type="EMBL" id="WKUO01000120">
    <property type="protein sequence ID" value="MSL62549.1"/>
    <property type="molecule type" value="Genomic_DNA"/>
</dbReference>